<reference evidence="2" key="2">
    <citation type="submission" date="2021-04" db="EMBL/GenBank/DDBJ databases">
        <authorList>
            <person name="Gilroy R."/>
        </authorList>
    </citation>
    <scope>NUCLEOTIDE SEQUENCE</scope>
    <source>
        <strain evidence="2">USAMLcec3-2134</strain>
    </source>
</reference>
<feature type="transmembrane region" description="Helical" evidence="1">
    <location>
        <begin position="179"/>
        <end position="202"/>
    </location>
</feature>
<feature type="transmembrane region" description="Helical" evidence="1">
    <location>
        <begin position="438"/>
        <end position="458"/>
    </location>
</feature>
<reference evidence="2" key="1">
    <citation type="journal article" date="2021" name="PeerJ">
        <title>Extensive microbial diversity within the chicken gut microbiome revealed by metagenomics and culture.</title>
        <authorList>
            <person name="Gilroy R."/>
            <person name="Ravi A."/>
            <person name="Getino M."/>
            <person name="Pursley I."/>
            <person name="Horton D.L."/>
            <person name="Alikhan N.F."/>
            <person name="Baker D."/>
            <person name="Gharbi K."/>
            <person name="Hall N."/>
            <person name="Watson M."/>
            <person name="Adriaenssens E.M."/>
            <person name="Foster-Nyarko E."/>
            <person name="Jarju S."/>
            <person name="Secka A."/>
            <person name="Antonio M."/>
            <person name="Oren A."/>
            <person name="Chaudhuri R.R."/>
            <person name="La Ragione R."/>
            <person name="Hildebrand F."/>
            <person name="Pallen M.J."/>
        </authorList>
    </citation>
    <scope>NUCLEOTIDE SEQUENCE</scope>
    <source>
        <strain evidence="2">USAMLcec3-2134</strain>
    </source>
</reference>
<feature type="transmembrane region" description="Helical" evidence="1">
    <location>
        <begin position="567"/>
        <end position="588"/>
    </location>
</feature>
<accession>A0A9D2SE09</accession>
<feature type="transmembrane region" description="Helical" evidence="1">
    <location>
        <begin position="410"/>
        <end position="426"/>
    </location>
</feature>
<proteinExistence type="predicted"/>
<evidence type="ECO:0000313" key="3">
    <source>
        <dbReference type="Proteomes" id="UP000886883"/>
    </source>
</evidence>
<sequence length="644" mass="72899">MIKRNKRLCLIDICIFILFLAALALAFRLPVRQELSVEMYYRNAPEGILSQLFWGADGSLSAENCSDGLRDGNIVLFSLPQPPQDLKMLRVDPSNTEEAYSITRISFLLNGEYFRAMDADEILEKFVPVNAGVELSGEELIITPQNADSGLFIDSDELNASALEASDALRARQIRQRCFALLFLAAALIALVHCAPLLKNYLVSLFSRDENGRFDWFSLIATAVMAGALLVVFVIGLGSELGLHPDEWDVKACLDYGLTHFLPPDMRDPAVANTYSGYGYTKLENYTWYFFLAGKVSLLFRALFYSLPYYRIPNLLLFLALAVLFARWIRRKNWLMVALGICVQAWYIFSYTTADALDFFLAFFAVWLLSSEDSLLFRCVDADRITKQSIPGFLLLGLLFGMIALGKPNYLSILALVFFILLFRLIRRKTKRERKTLWRNYFLILGIFAAVFLFRAGFDLYHYGMQKAEVKEAVAIEHAHEDKNPATPVEEQNPSWHMMSRGASLQDFFRENPEWFSMSYKSFCGLIQDTGTGFWYYACMGFFYAAILAGIAFFTFRSKDLWAKLEFLVGIALMAGGIAASVINSYVIDSQAQGRYLLPLILIAAYLSSRTPQLFEKWYFRLILAAAGVFSAGYFGLVGVPLFL</sequence>
<dbReference type="Proteomes" id="UP000886883">
    <property type="component" value="Unassembled WGS sequence"/>
</dbReference>
<protein>
    <submittedName>
        <fullName evidence="2">DUF2142 domain-containing protein</fullName>
    </submittedName>
</protein>
<comment type="caution">
    <text evidence="2">The sequence shown here is derived from an EMBL/GenBank/DDBJ whole genome shotgun (WGS) entry which is preliminary data.</text>
</comment>
<feature type="transmembrane region" description="Helical" evidence="1">
    <location>
        <begin position="214"/>
        <end position="238"/>
    </location>
</feature>
<dbReference type="AlphaFoldDB" id="A0A9D2SE09"/>
<evidence type="ECO:0000313" key="2">
    <source>
        <dbReference type="EMBL" id="HJB91508.1"/>
    </source>
</evidence>
<feature type="transmembrane region" description="Helical" evidence="1">
    <location>
        <begin position="534"/>
        <end position="555"/>
    </location>
</feature>
<feature type="transmembrane region" description="Helical" evidence="1">
    <location>
        <begin position="594"/>
        <end position="611"/>
    </location>
</feature>
<keyword evidence="1" id="KW-0472">Membrane</keyword>
<keyword evidence="1" id="KW-0812">Transmembrane</keyword>
<dbReference type="EMBL" id="DWXE01000029">
    <property type="protein sequence ID" value="HJB91508.1"/>
    <property type="molecule type" value="Genomic_DNA"/>
</dbReference>
<name>A0A9D2SE09_9FIRM</name>
<gene>
    <name evidence="2" type="ORF">H9763_08595</name>
</gene>
<organism evidence="2 3">
    <name type="scientific">Candidatus Eisenbergiella merdigallinarum</name>
    <dbReference type="NCBI Taxonomy" id="2838552"/>
    <lineage>
        <taxon>Bacteria</taxon>
        <taxon>Bacillati</taxon>
        <taxon>Bacillota</taxon>
        <taxon>Clostridia</taxon>
        <taxon>Lachnospirales</taxon>
        <taxon>Lachnospiraceae</taxon>
        <taxon>Eisenbergiella</taxon>
    </lineage>
</organism>
<keyword evidence="1" id="KW-1133">Transmembrane helix</keyword>
<feature type="transmembrane region" description="Helical" evidence="1">
    <location>
        <begin position="335"/>
        <end position="368"/>
    </location>
</feature>
<feature type="transmembrane region" description="Helical" evidence="1">
    <location>
        <begin position="618"/>
        <end position="643"/>
    </location>
</feature>
<evidence type="ECO:0000256" key="1">
    <source>
        <dbReference type="SAM" id="Phobius"/>
    </source>
</evidence>
<feature type="transmembrane region" description="Helical" evidence="1">
    <location>
        <begin position="312"/>
        <end position="329"/>
    </location>
</feature>